<dbReference type="PANTHER" id="PTHR33371">
    <property type="entry name" value="INTERMEMBRANE PHOSPHOLIPID TRANSPORT SYSTEM BINDING PROTEIN MLAD-RELATED"/>
    <property type="match status" value="1"/>
</dbReference>
<organism evidence="3 4">
    <name type="scientific">Sorlinia euscelidii</name>
    <dbReference type="NCBI Taxonomy" id="3081148"/>
    <lineage>
        <taxon>Bacteria</taxon>
        <taxon>Pseudomonadati</taxon>
        <taxon>Pseudomonadota</taxon>
        <taxon>Alphaproteobacteria</taxon>
        <taxon>Acetobacterales</taxon>
        <taxon>Acetobacteraceae</taxon>
        <taxon>Sorlinia</taxon>
    </lineage>
</organism>
<gene>
    <name evidence="3" type="primary">mlaD</name>
    <name evidence="3" type="ORF">DOFOFD_10675</name>
</gene>
<sequence length="320" mass="34617">MLGFRRRRDADVSGDPTINLRYANEWVGGLVLVAIGVFIFAVIQAGVLREWLTPSGRLHFQLPQSGIAGLAVGNDVELMGTRIGTIREVKINDHGNMYAIATIDPQFEPFIRDDSKAIIKRRFVVAGASYIELTRGQGAPLDWAFAAVQAEAEQNPGDLIIKTVNDVRAQLVPTIQSAEKMVTDLATVTTALKDGQGLAGGLIMDHKLLARADGMTRDLQQIIAQLRPLGKQVDAIMKQTNGAVSNVNHITDRLKRSTPQIRSTITNVDQASVALPALLTQAQMTADSLRKLSDQLRQSWLLGGGSASPQNDLPVGEISP</sequence>
<feature type="domain" description="Mce/MlaD" evidence="2">
    <location>
        <begin position="68"/>
        <end position="136"/>
    </location>
</feature>
<dbReference type="Pfam" id="PF02470">
    <property type="entry name" value="MlaD"/>
    <property type="match status" value="1"/>
</dbReference>
<evidence type="ECO:0000313" key="3">
    <source>
        <dbReference type="EMBL" id="MEE8659469.1"/>
    </source>
</evidence>
<evidence type="ECO:0000313" key="4">
    <source>
        <dbReference type="Proteomes" id="UP001312908"/>
    </source>
</evidence>
<dbReference type="RefSeq" id="WP_394820282.1">
    <property type="nucleotide sequence ID" value="NZ_JAWJZY010000005.1"/>
</dbReference>
<dbReference type="EMBL" id="JAWJZY010000005">
    <property type="protein sequence ID" value="MEE8659469.1"/>
    <property type="molecule type" value="Genomic_DNA"/>
</dbReference>
<dbReference type="Proteomes" id="UP001312908">
    <property type="component" value="Unassembled WGS sequence"/>
</dbReference>
<protein>
    <submittedName>
        <fullName evidence="3">MlaD domain-containing protein</fullName>
    </submittedName>
</protein>
<keyword evidence="1" id="KW-0812">Transmembrane</keyword>
<name>A0ABU7U3P7_9PROT</name>
<keyword evidence="1" id="KW-1133">Transmembrane helix</keyword>
<reference evidence="3 4" key="1">
    <citation type="submission" date="2023-10" db="EMBL/GenBank/DDBJ databases">
        <title>Sorlinia euscelidii gen. nov., sp. nov., an acetic acid bacteria isolated from the gut of Euscelidius variegatus emitter.</title>
        <authorList>
            <person name="Michoud G."/>
            <person name="Marasco R."/>
            <person name="Seferji K."/>
            <person name="Gonella E."/>
            <person name="Garuglieri E."/>
            <person name="Alma A."/>
            <person name="Mapelli F."/>
            <person name="Borin S."/>
            <person name="Daffonchio D."/>
            <person name="Crotti E."/>
        </authorList>
    </citation>
    <scope>NUCLEOTIDE SEQUENCE [LARGE SCALE GENOMIC DNA]</scope>
    <source>
        <strain evidence="3 4">EV16P</strain>
    </source>
</reference>
<accession>A0ABU7U3P7</accession>
<dbReference type="PANTHER" id="PTHR33371:SF4">
    <property type="entry name" value="INTERMEMBRANE PHOSPHOLIPID TRANSPORT SYSTEM BINDING PROTEIN MLAD"/>
    <property type="match status" value="1"/>
</dbReference>
<evidence type="ECO:0000259" key="2">
    <source>
        <dbReference type="Pfam" id="PF02470"/>
    </source>
</evidence>
<feature type="transmembrane region" description="Helical" evidence="1">
    <location>
        <begin position="26"/>
        <end position="48"/>
    </location>
</feature>
<proteinExistence type="predicted"/>
<comment type="caution">
    <text evidence="3">The sequence shown here is derived from an EMBL/GenBank/DDBJ whole genome shotgun (WGS) entry which is preliminary data.</text>
</comment>
<keyword evidence="1" id="KW-0472">Membrane</keyword>
<evidence type="ECO:0000256" key="1">
    <source>
        <dbReference type="SAM" id="Phobius"/>
    </source>
</evidence>
<keyword evidence="4" id="KW-1185">Reference proteome</keyword>
<dbReference type="InterPro" id="IPR052336">
    <property type="entry name" value="MlaD_Phospholipid_Transporter"/>
</dbReference>
<dbReference type="InterPro" id="IPR003399">
    <property type="entry name" value="Mce/MlaD"/>
</dbReference>